<accession>A0A0G4IVJ6</accession>
<name>A0A0G4IVJ6_PLABS</name>
<gene>
    <name evidence="1" type="ORF">PBRA_001279</name>
</gene>
<evidence type="ECO:0008006" key="3">
    <source>
        <dbReference type="Google" id="ProtNLM"/>
    </source>
</evidence>
<protein>
    <recommendedName>
        <fullName evidence="3">Yippee domain-containing protein</fullName>
    </recommendedName>
</protein>
<reference evidence="1 2" key="1">
    <citation type="submission" date="2015-02" db="EMBL/GenBank/DDBJ databases">
        <authorList>
            <person name="Chooi Y.-H."/>
        </authorList>
    </citation>
    <scope>NUCLEOTIDE SEQUENCE [LARGE SCALE GENOMIC DNA]</scope>
    <source>
        <strain evidence="1">E3</strain>
    </source>
</reference>
<proteinExistence type="predicted"/>
<organism evidence="1 2">
    <name type="scientific">Plasmodiophora brassicae</name>
    <name type="common">Clubroot disease agent</name>
    <dbReference type="NCBI Taxonomy" id="37360"/>
    <lineage>
        <taxon>Eukaryota</taxon>
        <taxon>Sar</taxon>
        <taxon>Rhizaria</taxon>
        <taxon>Endomyxa</taxon>
        <taxon>Phytomyxea</taxon>
        <taxon>Plasmodiophorida</taxon>
        <taxon>Plasmodiophoridae</taxon>
        <taxon>Plasmodiophora</taxon>
    </lineage>
</organism>
<evidence type="ECO:0000313" key="1">
    <source>
        <dbReference type="EMBL" id="CEO99373.1"/>
    </source>
</evidence>
<evidence type="ECO:0000313" key="2">
    <source>
        <dbReference type="Proteomes" id="UP000039324"/>
    </source>
</evidence>
<keyword evidence="2" id="KW-1185">Reference proteome</keyword>
<dbReference type="EMBL" id="CDSF01000090">
    <property type="protein sequence ID" value="CEO99373.1"/>
    <property type="molecule type" value="Genomic_DNA"/>
</dbReference>
<dbReference type="Proteomes" id="UP000039324">
    <property type="component" value="Unassembled WGS sequence"/>
</dbReference>
<dbReference type="AlphaFoldDB" id="A0A0G4IVJ6"/>
<sequence length="85" mass="9514">MAKKALRGLTLACQSCHAYLVQYAKMGTGALIKLRTSRIIEDFTLGDGKCQQCGQTFARPFTLKGERAWQLVGGKSFFVRSRKRN</sequence>